<evidence type="ECO:0000256" key="11">
    <source>
        <dbReference type="ARBA" id="ARBA00057735"/>
    </source>
</evidence>
<dbReference type="FunFam" id="3.40.50.300:FF:000225">
    <property type="entry name" value="Thymidylate kinase"/>
    <property type="match status" value="1"/>
</dbReference>
<dbReference type="Pfam" id="PF02223">
    <property type="entry name" value="Thymidylate_kin"/>
    <property type="match status" value="1"/>
</dbReference>
<dbReference type="EC" id="2.7.4.9" evidence="2 12"/>
<comment type="caution">
    <text evidence="14">The sequence shown here is derived from an EMBL/GenBank/DDBJ whole genome shotgun (WGS) entry which is preliminary data.</text>
</comment>
<keyword evidence="4 12" id="KW-0808">Transferase</keyword>
<evidence type="ECO:0000313" key="14">
    <source>
        <dbReference type="EMBL" id="NLW35883.1"/>
    </source>
</evidence>
<evidence type="ECO:0000256" key="9">
    <source>
        <dbReference type="ARBA" id="ARBA00029962"/>
    </source>
</evidence>
<sequence length="208" mass="23317">MLITFEGIEGCGKSTQVELLYTYLTQKGRVVVKTREPGGTPFGEALRKVCLAKDMTVFPLSELLAFMAIRSQHVEEVIMPALEKGKIVLCDRFVDATYAYQGYGRGIDRGTIETLNRLVTRGIEPDLTVLLDCTAGVGLKRKAGHHPSLDRFEKEALSFHRKIRNAYTKLAKDDSKRFFVVDAHGDVEAIHLTIREKVDSLLKDYGIQ</sequence>
<dbReference type="EMBL" id="JAAYEE010000180">
    <property type="protein sequence ID" value="NLW35883.1"/>
    <property type="molecule type" value="Genomic_DNA"/>
</dbReference>
<feature type="binding site" evidence="12">
    <location>
        <begin position="7"/>
        <end position="14"/>
    </location>
    <ligand>
        <name>ATP</name>
        <dbReference type="ChEBI" id="CHEBI:30616"/>
    </ligand>
</feature>
<organism evidence="14 15">
    <name type="scientific">Syntrophorhabdus aromaticivorans</name>
    <dbReference type="NCBI Taxonomy" id="328301"/>
    <lineage>
        <taxon>Bacteria</taxon>
        <taxon>Pseudomonadati</taxon>
        <taxon>Thermodesulfobacteriota</taxon>
        <taxon>Syntrophorhabdia</taxon>
        <taxon>Syntrophorhabdales</taxon>
        <taxon>Syntrophorhabdaceae</taxon>
        <taxon>Syntrophorhabdus</taxon>
    </lineage>
</organism>
<keyword evidence="8 12" id="KW-0067">ATP-binding</keyword>
<evidence type="ECO:0000256" key="1">
    <source>
        <dbReference type="ARBA" id="ARBA00009776"/>
    </source>
</evidence>
<protein>
    <recommendedName>
        <fullName evidence="3 12">Thymidylate kinase</fullName>
        <ecNumber evidence="2 12">2.7.4.9</ecNumber>
    </recommendedName>
    <alternativeName>
        <fullName evidence="9 12">dTMP kinase</fullName>
    </alternativeName>
</protein>
<dbReference type="GO" id="GO:0005829">
    <property type="term" value="C:cytosol"/>
    <property type="evidence" value="ECO:0007669"/>
    <property type="project" value="TreeGrafter"/>
</dbReference>
<comment type="catalytic activity">
    <reaction evidence="10 12">
        <text>dTMP + ATP = dTDP + ADP</text>
        <dbReference type="Rhea" id="RHEA:13517"/>
        <dbReference type="ChEBI" id="CHEBI:30616"/>
        <dbReference type="ChEBI" id="CHEBI:58369"/>
        <dbReference type="ChEBI" id="CHEBI:63528"/>
        <dbReference type="ChEBI" id="CHEBI:456216"/>
        <dbReference type="EC" id="2.7.4.9"/>
    </reaction>
</comment>
<name>A0A351U4S1_9BACT</name>
<evidence type="ECO:0000256" key="10">
    <source>
        <dbReference type="ARBA" id="ARBA00048743"/>
    </source>
</evidence>
<dbReference type="InterPro" id="IPR018094">
    <property type="entry name" value="Thymidylate_kinase"/>
</dbReference>
<dbReference type="GO" id="GO:0006227">
    <property type="term" value="P:dUDP biosynthetic process"/>
    <property type="evidence" value="ECO:0007669"/>
    <property type="project" value="TreeGrafter"/>
</dbReference>
<dbReference type="InterPro" id="IPR027417">
    <property type="entry name" value="P-loop_NTPase"/>
</dbReference>
<evidence type="ECO:0000313" key="15">
    <source>
        <dbReference type="Proteomes" id="UP000777265"/>
    </source>
</evidence>
<evidence type="ECO:0000256" key="2">
    <source>
        <dbReference type="ARBA" id="ARBA00012980"/>
    </source>
</evidence>
<accession>A0A351U4S1</accession>
<dbReference type="NCBIfam" id="TIGR00041">
    <property type="entry name" value="DTMP_kinase"/>
    <property type="match status" value="1"/>
</dbReference>
<evidence type="ECO:0000256" key="3">
    <source>
        <dbReference type="ARBA" id="ARBA00017144"/>
    </source>
</evidence>
<dbReference type="Gene3D" id="3.40.50.300">
    <property type="entry name" value="P-loop containing nucleotide triphosphate hydrolases"/>
    <property type="match status" value="1"/>
</dbReference>
<evidence type="ECO:0000256" key="6">
    <source>
        <dbReference type="ARBA" id="ARBA00022741"/>
    </source>
</evidence>
<reference evidence="14" key="2">
    <citation type="submission" date="2020-01" db="EMBL/GenBank/DDBJ databases">
        <authorList>
            <person name="Campanaro S."/>
        </authorList>
    </citation>
    <scope>NUCLEOTIDE SEQUENCE</scope>
    <source>
        <strain evidence="14">AS06rmzACSIP_7</strain>
    </source>
</reference>
<dbReference type="InterPro" id="IPR039430">
    <property type="entry name" value="Thymidylate_kin-like_dom"/>
</dbReference>
<dbReference type="GO" id="GO:0004798">
    <property type="term" value="F:dTMP kinase activity"/>
    <property type="evidence" value="ECO:0007669"/>
    <property type="project" value="UniProtKB-UniRule"/>
</dbReference>
<evidence type="ECO:0000256" key="8">
    <source>
        <dbReference type="ARBA" id="ARBA00022840"/>
    </source>
</evidence>
<keyword evidence="6 12" id="KW-0547">Nucleotide-binding</keyword>
<dbReference type="Proteomes" id="UP000777265">
    <property type="component" value="Unassembled WGS sequence"/>
</dbReference>
<evidence type="ECO:0000256" key="12">
    <source>
        <dbReference type="HAMAP-Rule" id="MF_00165"/>
    </source>
</evidence>
<reference evidence="14" key="1">
    <citation type="journal article" date="2020" name="Biotechnol. Biofuels">
        <title>New insights from the biogas microbiome by comprehensive genome-resolved metagenomics of nearly 1600 species originating from multiple anaerobic digesters.</title>
        <authorList>
            <person name="Campanaro S."/>
            <person name="Treu L."/>
            <person name="Rodriguez-R L.M."/>
            <person name="Kovalovszki A."/>
            <person name="Ziels R.M."/>
            <person name="Maus I."/>
            <person name="Zhu X."/>
            <person name="Kougias P.G."/>
            <person name="Basile A."/>
            <person name="Luo G."/>
            <person name="Schluter A."/>
            <person name="Konstantinidis K.T."/>
            <person name="Angelidaki I."/>
        </authorList>
    </citation>
    <scope>NUCLEOTIDE SEQUENCE</scope>
    <source>
        <strain evidence="14">AS06rmzACSIP_7</strain>
    </source>
</reference>
<dbReference type="PANTHER" id="PTHR10344">
    <property type="entry name" value="THYMIDYLATE KINASE"/>
    <property type="match status" value="1"/>
</dbReference>
<proteinExistence type="inferred from homology"/>
<keyword evidence="7 12" id="KW-0418">Kinase</keyword>
<feature type="domain" description="Thymidylate kinase-like" evidence="13">
    <location>
        <begin position="5"/>
        <end position="193"/>
    </location>
</feature>
<dbReference type="HAMAP" id="MF_00165">
    <property type="entry name" value="Thymidylate_kinase"/>
    <property type="match status" value="1"/>
</dbReference>
<dbReference type="GO" id="GO:0006235">
    <property type="term" value="P:dTTP biosynthetic process"/>
    <property type="evidence" value="ECO:0007669"/>
    <property type="project" value="UniProtKB-UniRule"/>
</dbReference>
<gene>
    <name evidence="12" type="primary">tmk</name>
    <name evidence="14" type="ORF">GXY80_10450</name>
</gene>
<evidence type="ECO:0000259" key="13">
    <source>
        <dbReference type="Pfam" id="PF02223"/>
    </source>
</evidence>
<dbReference type="CDD" id="cd01672">
    <property type="entry name" value="TMPK"/>
    <property type="match status" value="1"/>
</dbReference>
<keyword evidence="5 12" id="KW-0545">Nucleotide biosynthesis</keyword>
<evidence type="ECO:0000256" key="7">
    <source>
        <dbReference type="ARBA" id="ARBA00022777"/>
    </source>
</evidence>
<evidence type="ECO:0000256" key="5">
    <source>
        <dbReference type="ARBA" id="ARBA00022727"/>
    </source>
</evidence>
<dbReference type="GO" id="GO:0005524">
    <property type="term" value="F:ATP binding"/>
    <property type="evidence" value="ECO:0007669"/>
    <property type="project" value="UniProtKB-UniRule"/>
</dbReference>
<comment type="similarity">
    <text evidence="1 12">Belongs to the thymidylate kinase family.</text>
</comment>
<dbReference type="STRING" id="909663.GCA_000512235_02008"/>
<dbReference type="GO" id="GO:0006233">
    <property type="term" value="P:dTDP biosynthetic process"/>
    <property type="evidence" value="ECO:0007669"/>
    <property type="project" value="InterPro"/>
</dbReference>
<evidence type="ECO:0000256" key="4">
    <source>
        <dbReference type="ARBA" id="ARBA00022679"/>
    </source>
</evidence>
<dbReference type="SUPFAM" id="SSF52540">
    <property type="entry name" value="P-loop containing nucleoside triphosphate hydrolases"/>
    <property type="match status" value="1"/>
</dbReference>
<dbReference type="PANTHER" id="PTHR10344:SF4">
    <property type="entry name" value="UMP-CMP KINASE 2, MITOCHONDRIAL"/>
    <property type="match status" value="1"/>
</dbReference>
<dbReference type="AlphaFoldDB" id="A0A351U4S1"/>
<comment type="function">
    <text evidence="11 12">Phosphorylation of dTMP to form dTDP in both de novo and salvage pathways of dTTP synthesis.</text>
</comment>